<gene>
    <name evidence="1" type="ORF">EJC51_28840</name>
</gene>
<dbReference type="EMBL" id="CP034463">
    <property type="protein sequence ID" value="AZP19727.1"/>
    <property type="molecule type" value="Genomic_DNA"/>
</dbReference>
<organism evidence="1 2">
    <name type="scientific">Streptomyces aquilus</name>
    <dbReference type="NCBI Taxonomy" id="2548456"/>
    <lineage>
        <taxon>Bacteria</taxon>
        <taxon>Bacillati</taxon>
        <taxon>Actinomycetota</taxon>
        <taxon>Actinomycetes</taxon>
        <taxon>Kitasatosporales</taxon>
        <taxon>Streptomycetaceae</taxon>
        <taxon>Streptomyces</taxon>
    </lineage>
</organism>
<keyword evidence="2" id="KW-1185">Reference proteome</keyword>
<name>A0A3Q9C1P0_9ACTN</name>
<dbReference type="KEGG" id="saqu:EJC51_28840"/>
<sequence length="105" mass="10247">MDVGAGAGACVDVDVGVGVGVDVDVGVGVGVGVGRMYLRPYEGVSRRICPRGAAASARCGGRGSGGCGPRSLVECGPTGGRCTSWLPPVPAPARARSCVHDAGGH</sequence>
<dbReference type="Proteomes" id="UP000280197">
    <property type="component" value="Chromosome"/>
</dbReference>
<proteinExistence type="predicted"/>
<evidence type="ECO:0000313" key="1">
    <source>
        <dbReference type="EMBL" id="AZP19727.1"/>
    </source>
</evidence>
<evidence type="ECO:0000313" key="2">
    <source>
        <dbReference type="Proteomes" id="UP000280197"/>
    </source>
</evidence>
<protein>
    <submittedName>
        <fullName evidence="1">Uncharacterized protein</fullName>
    </submittedName>
</protein>
<dbReference type="AlphaFoldDB" id="A0A3Q9C1P0"/>
<reference evidence="1 2" key="1">
    <citation type="submission" date="2018-12" db="EMBL/GenBank/DDBJ databases">
        <authorList>
            <person name="Li K."/>
        </authorList>
    </citation>
    <scope>NUCLEOTIDE SEQUENCE [LARGE SCALE GENOMIC DNA]</scope>
    <source>
        <strain evidence="2">CR22</strain>
    </source>
</reference>
<accession>A0A3Q9C1P0</accession>